<gene>
    <name evidence="3" type="ORF">Mal4_15200</name>
</gene>
<accession>A0A517Z423</accession>
<dbReference type="AlphaFoldDB" id="A0A517Z423"/>
<dbReference type="PANTHER" id="PTHR43752:SF2">
    <property type="entry name" value="BNR_ASP-BOX REPEAT FAMILY PROTEIN"/>
    <property type="match status" value="1"/>
</dbReference>
<name>A0A517Z423_9PLAN</name>
<dbReference type="InterPro" id="IPR036278">
    <property type="entry name" value="Sialidase_sf"/>
</dbReference>
<organism evidence="3 4">
    <name type="scientific">Maioricimonas rarisocia</name>
    <dbReference type="NCBI Taxonomy" id="2528026"/>
    <lineage>
        <taxon>Bacteria</taxon>
        <taxon>Pseudomonadati</taxon>
        <taxon>Planctomycetota</taxon>
        <taxon>Planctomycetia</taxon>
        <taxon>Planctomycetales</taxon>
        <taxon>Planctomycetaceae</taxon>
        <taxon>Maioricimonas</taxon>
    </lineage>
</organism>
<keyword evidence="4" id="KW-1185">Reference proteome</keyword>
<dbReference type="PROSITE" id="PS51257">
    <property type="entry name" value="PROKAR_LIPOPROTEIN"/>
    <property type="match status" value="1"/>
</dbReference>
<dbReference type="InterPro" id="IPR011040">
    <property type="entry name" value="Sialidase"/>
</dbReference>
<dbReference type="KEGG" id="mri:Mal4_15200"/>
<feature type="signal peptide" evidence="1">
    <location>
        <begin position="1"/>
        <end position="32"/>
    </location>
</feature>
<dbReference type="PANTHER" id="PTHR43752">
    <property type="entry name" value="BNR/ASP-BOX REPEAT FAMILY PROTEIN"/>
    <property type="match status" value="1"/>
</dbReference>
<dbReference type="Proteomes" id="UP000320496">
    <property type="component" value="Chromosome"/>
</dbReference>
<dbReference type="CDD" id="cd15482">
    <property type="entry name" value="Sialidase_non-viral"/>
    <property type="match status" value="1"/>
</dbReference>
<feature type="chain" id="PRO_5022104214" description="Sialidase domain-containing protein" evidence="1">
    <location>
        <begin position="33"/>
        <end position="397"/>
    </location>
</feature>
<dbReference type="Pfam" id="PF13088">
    <property type="entry name" value="BNR_2"/>
    <property type="match status" value="1"/>
</dbReference>
<dbReference type="OrthoDB" id="227469at2"/>
<evidence type="ECO:0000259" key="2">
    <source>
        <dbReference type="Pfam" id="PF13088"/>
    </source>
</evidence>
<proteinExistence type="predicted"/>
<evidence type="ECO:0000313" key="4">
    <source>
        <dbReference type="Proteomes" id="UP000320496"/>
    </source>
</evidence>
<feature type="domain" description="Sialidase" evidence="2">
    <location>
        <begin position="138"/>
        <end position="369"/>
    </location>
</feature>
<dbReference type="EMBL" id="CP036275">
    <property type="protein sequence ID" value="QDU37211.1"/>
    <property type="molecule type" value="Genomic_DNA"/>
</dbReference>
<protein>
    <recommendedName>
        <fullName evidence="2">Sialidase domain-containing protein</fullName>
    </recommendedName>
</protein>
<dbReference type="SUPFAM" id="SSF50939">
    <property type="entry name" value="Sialidases"/>
    <property type="match status" value="1"/>
</dbReference>
<dbReference type="Gene3D" id="2.120.10.10">
    <property type="match status" value="1"/>
</dbReference>
<reference evidence="3 4" key="1">
    <citation type="submission" date="2019-02" db="EMBL/GenBank/DDBJ databases">
        <title>Deep-cultivation of Planctomycetes and their phenomic and genomic characterization uncovers novel biology.</title>
        <authorList>
            <person name="Wiegand S."/>
            <person name="Jogler M."/>
            <person name="Boedeker C."/>
            <person name="Pinto D."/>
            <person name="Vollmers J."/>
            <person name="Rivas-Marin E."/>
            <person name="Kohn T."/>
            <person name="Peeters S.H."/>
            <person name="Heuer A."/>
            <person name="Rast P."/>
            <person name="Oberbeckmann S."/>
            <person name="Bunk B."/>
            <person name="Jeske O."/>
            <person name="Meyerdierks A."/>
            <person name="Storesund J.E."/>
            <person name="Kallscheuer N."/>
            <person name="Luecker S."/>
            <person name="Lage O.M."/>
            <person name="Pohl T."/>
            <person name="Merkel B.J."/>
            <person name="Hornburger P."/>
            <person name="Mueller R.-W."/>
            <person name="Bruemmer F."/>
            <person name="Labrenz M."/>
            <person name="Spormann A.M."/>
            <person name="Op den Camp H."/>
            <person name="Overmann J."/>
            <person name="Amann R."/>
            <person name="Jetten M.S.M."/>
            <person name="Mascher T."/>
            <person name="Medema M.H."/>
            <person name="Devos D.P."/>
            <person name="Kaster A.-K."/>
            <person name="Ovreas L."/>
            <person name="Rohde M."/>
            <person name="Galperin M.Y."/>
            <person name="Jogler C."/>
        </authorList>
    </citation>
    <scope>NUCLEOTIDE SEQUENCE [LARGE SCALE GENOMIC DNA]</scope>
    <source>
        <strain evidence="3 4">Mal4</strain>
    </source>
</reference>
<evidence type="ECO:0000313" key="3">
    <source>
        <dbReference type="EMBL" id="QDU37211.1"/>
    </source>
</evidence>
<evidence type="ECO:0000256" key="1">
    <source>
        <dbReference type="SAM" id="SignalP"/>
    </source>
</evidence>
<sequence precursor="true">MKADAVLRSPIAAVVLGLCALTLACLVSSARAADPPPLWAGDKPVPKTDELSTIDDARFHVIKRREPEQDGYNWLHGVALAWHNGQLYVSYGHNRGAENTAGEEARGQVSRDGGRTWSDVFTIDTGDVPELAVSHGVFLSHGGRLWAFQGAFYGRMQRVHTRAYRLNEADGTWEKLGVVVGDGFWPMQEPLRMEDGNWIMAGLQVGNGYGGSDDPAAVAISHGDDFTKWDLVTIPKPADMEMWGESTVVVDGSSVLNISRYRRPEALVSLSDDFGRSWSMMQTGNLPMAASKPYAGTLSTGQHYLVATTTADGGNRRSPLTIAVSRPGEWSFRRIYEIRDAVHEGPGESGKGFRLSYPYAVEHDGKLYVGYSNDGGRGANRNSAELAVIPMESLTAE</sequence>
<keyword evidence="1" id="KW-0732">Signal</keyword>